<sequence>MRFATSKHSNMYQLSRCKQHRCKYVWKSESRMNLMSYANAVFFFTFQVSKISLVDLAGSERADATGATGARLKEGANINRSLTTLGKVIACLAEMAVS</sequence>
<dbReference type="Gene3D" id="3.40.850.10">
    <property type="entry name" value="Kinesin motor domain"/>
    <property type="match status" value="1"/>
</dbReference>
<organism evidence="7">
    <name type="scientific">Rodentolepis nana</name>
    <name type="common">Dwarf tapeworm</name>
    <name type="synonym">Hymenolepis nana</name>
    <dbReference type="NCBI Taxonomy" id="102285"/>
    <lineage>
        <taxon>Eukaryota</taxon>
        <taxon>Metazoa</taxon>
        <taxon>Spiralia</taxon>
        <taxon>Lophotrochozoa</taxon>
        <taxon>Platyhelminthes</taxon>
        <taxon>Cestoda</taxon>
        <taxon>Eucestoda</taxon>
        <taxon>Cyclophyllidea</taxon>
        <taxon>Hymenolepididae</taxon>
        <taxon>Rodentolepis</taxon>
    </lineage>
</organism>
<evidence type="ECO:0000313" key="6">
    <source>
        <dbReference type="Proteomes" id="UP000278807"/>
    </source>
</evidence>
<dbReference type="STRING" id="102285.A0A0R3TH60"/>
<dbReference type="EMBL" id="UZAE01006919">
    <property type="protein sequence ID" value="VDO02257.1"/>
    <property type="molecule type" value="Genomic_DNA"/>
</dbReference>
<keyword evidence="1" id="KW-0547">Nucleotide-binding</keyword>
<feature type="domain" description="Kinesin motor" evidence="4">
    <location>
        <begin position="1"/>
        <end position="98"/>
    </location>
</feature>
<accession>A0A0R3TH60</accession>
<proteinExistence type="inferred from homology"/>
<dbReference type="InterPro" id="IPR027417">
    <property type="entry name" value="P-loop_NTPase"/>
</dbReference>
<reference evidence="7" key="1">
    <citation type="submission" date="2017-02" db="UniProtKB">
        <authorList>
            <consortium name="WormBaseParasite"/>
        </authorList>
    </citation>
    <scope>IDENTIFICATION</scope>
</reference>
<dbReference type="WBParaSite" id="HNAJ_0000640101-mRNA-1">
    <property type="protein sequence ID" value="HNAJ_0000640101-mRNA-1"/>
    <property type="gene ID" value="HNAJ_0000640101"/>
</dbReference>
<dbReference type="GO" id="GO:0003777">
    <property type="term" value="F:microtubule motor activity"/>
    <property type="evidence" value="ECO:0007669"/>
    <property type="project" value="InterPro"/>
</dbReference>
<gene>
    <name evidence="5" type="ORF">HNAJ_LOCUS6397</name>
</gene>
<dbReference type="GO" id="GO:0008017">
    <property type="term" value="F:microtubule binding"/>
    <property type="evidence" value="ECO:0007669"/>
    <property type="project" value="InterPro"/>
</dbReference>
<dbReference type="Proteomes" id="UP000278807">
    <property type="component" value="Unassembled WGS sequence"/>
</dbReference>
<dbReference type="InterPro" id="IPR001752">
    <property type="entry name" value="Kinesin_motor_dom"/>
</dbReference>
<comment type="caution">
    <text evidence="3">Lacks conserved residue(s) required for the propagation of feature annotation.</text>
</comment>
<comment type="similarity">
    <text evidence="3">Belongs to the TRAFAC class myosin-kinesin ATPase superfamily. Kinesin family.</text>
</comment>
<dbReference type="SUPFAM" id="SSF52540">
    <property type="entry name" value="P-loop containing nucleoside triphosphate hydrolases"/>
    <property type="match status" value="1"/>
</dbReference>
<dbReference type="PROSITE" id="PS50067">
    <property type="entry name" value="KINESIN_MOTOR_2"/>
    <property type="match status" value="1"/>
</dbReference>
<evidence type="ECO:0000256" key="1">
    <source>
        <dbReference type="ARBA" id="ARBA00022741"/>
    </source>
</evidence>
<evidence type="ECO:0000256" key="3">
    <source>
        <dbReference type="PROSITE-ProRule" id="PRU00283"/>
    </source>
</evidence>
<name>A0A0R3TH60_RODNA</name>
<dbReference type="PANTHER" id="PTHR47117:SF10">
    <property type="entry name" value="KINESIN-LIKE PROTEIN KIF1B"/>
    <property type="match status" value="1"/>
</dbReference>
<dbReference type="PANTHER" id="PTHR47117">
    <property type="entry name" value="STAR-RELATED LIPID TRANSFER PROTEIN 9"/>
    <property type="match status" value="1"/>
</dbReference>
<protein>
    <submittedName>
        <fullName evidence="7">Kinesin motor domain-containing protein</fullName>
    </submittedName>
</protein>
<dbReference type="PROSITE" id="PS00411">
    <property type="entry name" value="KINESIN_MOTOR_1"/>
    <property type="match status" value="1"/>
</dbReference>
<dbReference type="GO" id="GO:0007018">
    <property type="term" value="P:microtubule-based movement"/>
    <property type="evidence" value="ECO:0007669"/>
    <property type="project" value="InterPro"/>
</dbReference>
<evidence type="ECO:0000259" key="4">
    <source>
        <dbReference type="PROSITE" id="PS50067"/>
    </source>
</evidence>
<keyword evidence="6" id="KW-1185">Reference proteome</keyword>
<evidence type="ECO:0000313" key="5">
    <source>
        <dbReference type="EMBL" id="VDO02257.1"/>
    </source>
</evidence>
<dbReference type="OrthoDB" id="3176171at2759"/>
<reference evidence="5 6" key="2">
    <citation type="submission" date="2018-11" db="EMBL/GenBank/DDBJ databases">
        <authorList>
            <consortium name="Pathogen Informatics"/>
        </authorList>
    </citation>
    <scope>NUCLEOTIDE SEQUENCE [LARGE SCALE GENOMIC DNA]</scope>
</reference>
<evidence type="ECO:0000313" key="7">
    <source>
        <dbReference type="WBParaSite" id="HNAJ_0000640101-mRNA-1"/>
    </source>
</evidence>
<keyword evidence="2" id="KW-0067">ATP-binding</keyword>
<dbReference type="Pfam" id="PF00225">
    <property type="entry name" value="Kinesin"/>
    <property type="match status" value="1"/>
</dbReference>
<evidence type="ECO:0000256" key="2">
    <source>
        <dbReference type="ARBA" id="ARBA00022840"/>
    </source>
</evidence>
<dbReference type="InterPro" id="IPR019821">
    <property type="entry name" value="Kinesin_motor_CS"/>
</dbReference>
<dbReference type="AlphaFoldDB" id="A0A0R3TH60"/>
<dbReference type="GO" id="GO:0005524">
    <property type="term" value="F:ATP binding"/>
    <property type="evidence" value="ECO:0007669"/>
    <property type="project" value="UniProtKB-KW"/>
</dbReference>
<dbReference type="InterPro" id="IPR036961">
    <property type="entry name" value="Kinesin_motor_dom_sf"/>
</dbReference>